<name>A0A8W8J1I5_MAGGI</name>
<organism evidence="4 5">
    <name type="scientific">Magallana gigas</name>
    <name type="common">Pacific oyster</name>
    <name type="synonym">Crassostrea gigas</name>
    <dbReference type="NCBI Taxonomy" id="29159"/>
    <lineage>
        <taxon>Eukaryota</taxon>
        <taxon>Metazoa</taxon>
        <taxon>Spiralia</taxon>
        <taxon>Lophotrochozoa</taxon>
        <taxon>Mollusca</taxon>
        <taxon>Bivalvia</taxon>
        <taxon>Autobranchia</taxon>
        <taxon>Pteriomorphia</taxon>
        <taxon>Ostreida</taxon>
        <taxon>Ostreoidea</taxon>
        <taxon>Ostreidae</taxon>
        <taxon>Magallana</taxon>
    </lineage>
</organism>
<evidence type="ECO:0000313" key="5">
    <source>
        <dbReference type="Proteomes" id="UP000005408"/>
    </source>
</evidence>
<evidence type="ECO:0000256" key="1">
    <source>
        <dbReference type="SAM" id="MobiDB-lite"/>
    </source>
</evidence>
<protein>
    <recommendedName>
        <fullName evidence="3">Chitin-binding type-4 domain-containing protein</fullName>
    </recommendedName>
</protein>
<proteinExistence type="predicted"/>
<keyword evidence="2" id="KW-0732">Signal</keyword>
<accession>A0A8W8J1I5</accession>
<dbReference type="EnsemblMetazoa" id="G16637.1">
    <property type="protein sequence ID" value="G16637.1:cds"/>
    <property type="gene ID" value="G16637"/>
</dbReference>
<feature type="domain" description="Chitin-binding type-4" evidence="3">
    <location>
        <begin position="22"/>
        <end position="214"/>
    </location>
</feature>
<dbReference type="OMA" id="HWWINDG"/>
<evidence type="ECO:0000259" key="3">
    <source>
        <dbReference type="Pfam" id="PF03067"/>
    </source>
</evidence>
<feature type="chain" id="PRO_5036483610" description="Chitin-binding type-4 domain-containing protein" evidence="2">
    <location>
        <begin position="22"/>
        <end position="392"/>
    </location>
</feature>
<evidence type="ECO:0000313" key="4">
    <source>
        <dbReference type="EnsemblMetazoa" id="G16637.1:cds"/>
    </source>
</evidence>
<feature type="signal peptide" evidence="2">
    <location>
        <begin position="1"/>
        <end position="21"/>
    </location>
</feature>
<evidence type="ECO:0000256" key="2">
    <source>
        <dbReference type="SAM" id="SignalP"/>
    </source>
</evidence>
<dbReference type="OrthoDB" id="64893at2759"/>
<keyword evidence="5" id="KW-1185">Reference proteome</keyword>
<dbReference type="InterPro" id="IPR004302">
    <property type="entry name" value="Cellulose/chitin-bd_N"/>
</dbReference>
<dbReference type="Proteomes" id="UP000005408">
    <property type="component" value="Unassembled WGS sequence"/>
</dbReference>
<feature type="region of interest" description="Disordered" evidence="1">
    <location>
        <begin position="255"/>
        <end position="286"/>
    </location>
</feature>
<sequence length="392" mass="43139">MSEISPLWILCFLLIFGKVSGHGFLRDPPGRSSMWLFGYGTPANYQHMELFCGGFPTQWWLNGGKCGVCGDPYNAPRENEPPYGKYAKGLITQSYTSGSIMRATVHVTASHKGYFEFRLCPHDDPNITVTQECLDRNLLSDPITKGTKFFVDDKSVGIYQLDLQLPEGVVCNACVLQWRYRTGNRWGCYNSDFTKGPCGLGFGPQEEFYACSDIRIQGNNTTVITSTRPSLETSVTSLSKTTTMLASSTTAEKVVTTTTTTANPTTTQKSTTPLITSTPQPVQTTTAPTPTVNIVCKAVGPWKNSLPMDNWCRINCARNYCPPTHCMCGREDLLTVDNGIMNSGKTCVSLRPNSGWDLWCQHNCPMGLCYPSICRCGSLTLSKMVQHNLGTG</sequence>
<reference evidence="4" key="1">
    <citation type="submission" date="2022-08" db="UniProtKB">
        <authorList>
            <consortium name="EnsemblMetazoa"/>
        </authorList>
    </citation>
    <scope>IDENTIFICATION</scope>
    <source>
        <strain evidence="4">05x7-T-G4-1.051#20</strain>
    </source>
</reference>
<dbReference type="AlphaFoldDB" id="A0A8W8J1I5"/>
<dbReference type="Pfam" id="PF03067">
    <property type="entry name" value="LPMO_10"/>
    <property type="match status" value="1"/>
</dbReference>